<gene>
    <name evidence="1" type="ORF">DPX16_12781</name>
</gene>
<keyword evidence="2" id="KW-1185">Reference proteome</keyword>
<organism evidence="1 2">
    <name type="scientific">Anabarilius grahami</name>
    <name type="common">Kanglang fish</name>
    <name type="synonym">Barilius grahami</name>
    <dbReference type="NCBI Taxonomy" id="495550"/>
    <lineage>
        <taxon>Eukaryota</taxon>
        <taxon>Metazoa</taxon>
        <taxon>Chordata</taxon>
        <taxon>Craniata</taxon>
        <taxon>Vertebrata</taxon>
        <taxon>Euteleostomi</taxon>
        <taxon>Actinopterygii</taxon>
        <taxon>Neopterygii</taxon>
        <taxon>Teleostei</taxon>
        <taxon>Ostariophysi</taxon>
        <taxon>Cypriniformes</taxon>
        <taxon>Xenocyprididae</taxon>
        <taxon>Xenocypridinae</taxon>
        <taxon>Xenocypridinae incertae sedis</taxon>
        <taxon>Anabarilius</taxon>
    </lineage>
</organism>
<dbReference type="EMBL" id="RJVU01004028">
    <property type="protein sequence ID" value="ROL54912.1"/>
    <property type="molecule type" value="Genomic_DNA"/>
</dbReference>
<sequence>MQRPLLSLIVYSLSTESTALRHEQHTSAASPAEGGGVSVCLAPVSPSCLNKWPQKGGLAEGAELRSRTVISANGGPLAE</sequence>
<protein>
    <submittedName>
        <fullName evidence="1">Uncharacterized protein</fullName>
    </submittedName>
</protein>
<proteinExistence type="predicted"/>
<comment type="caution">
    <text evidence="1">The sequence shown here is derived from an EMBL/GenBank/DDBJ whole genome shotgun (WGS) entry which is preliminary data.</text>
</comment>
<name>A0A3N0Z9B0_ANAGA</name>
<dbReference type="Proteomes" id="UP000281406">
    <property type="component" value="Unassembled WGS sequence"/>
</dbReference>
<reference evidence="1 2" key="1">
    <citation type="submission" date="2018-10" db="EMBL/GenBank/DDBJ databases">
        <title>Genome assembly for a Yunnan-Guizhou Plateau 3E fish, Anabarilius grahami (Regan), and its evolutionary and genetic applications.</title>
        <authorList>
            <person name="Jiang W."/>
        </authorList>
    </citation>
    <scope>NUCLEOTIDE SEQUENCE [LARGE SCALE GENOMIC DNA]</scope>
    <source>
        <strain evidence="1">AG-KIZ</strain>
        <tissue evidence="1">Muscle</tissue>
    </source>
</reference>
<evidence type="ECO:0000313" key="1">
    <source>
        <dbReference type="EMBL" id="ROL54912.1"/>
    </source>
</evidence>
<accession>A0A3N0Z9B0</accession>
<evidence type="ECO:0000313" key="2">
    <source>
        <dbReference type="Proteomes" id="UP000281406"/>
    </source>
</evidence>
<dbReference type="AlphaFoldDB" id="A0A3N0Z9B0"/>